<evidence type="ECO:0000313" key="3">
    <source>
        <dbReference type="Proteomes" id="UP000727407"/>
    </source>
</evidence>
<evidence type="ECO:0000313" key="2">
    <source>
        <dbReference type="EMBL" id="KAF5879909.1"/>
    </source>
</evidence>
<proteinExistence type="predicted"/>
<keyword evidence="1" id="KW-0175">Coiled coil</keyword>
<comment type="caution">
    <text evidence="2">The sequence shown here is derived from an EMBL/GenBank/DDBJ whole genome shotgun (WGS) entry which is preliminary data.</text>
</comment>
<organism evidence="2 3">
    <name type="scientific">Clarias magur</name>
    <name type="common">Asian catfish</name>
    <name type="synonym">Macropteronotus magur</name>
    <dbReference type="NCBI Taxonomy" id="1594786"/>
    <lineage>
        <taxon>Eukaryota</taxon>
        <taxon>Metazoa</taxon>
        <taxon>Chordata</taxon>
        <taxon>Craniata</taxon>
        <taxon>Vertebrata</taxon>
        <taxon>Euteleostomi</taxon>
        <taxon>Actinopterygii</taxon>
        <taxon>Neopterygii</taxon>
        <taxon>Teleostei</taxon>
        <taxon>Ostariophysi</taxon>
        <taxon>Siluriformes</taxon>
        <taxon>Clariidae</taxon>
        <taxon>Clarias</taxon>
    </lineage>
</organism>
<keyword evidence="3" id="KW-1185">Reference proteome</keyword>
<dbReference type="AlphaFoldDB" id="A0A8J4T9M0"/>
<dbReference type="EMBL" id="QNUK01002149">
    <property type="protein sequence ID" value="KAF5879909.1"/>
    <property type="molecule type" value="Genomic_DNA"/>
</dbReference>
<name>A0A8J4T9M0_CLAMG</name>
<dbReference type="OrthoDB" id="311279at2759"/>
<feature type="non-terminal residue" evidence="2">
    <location>
        <position position="91"/>
    </location>
</feature>
<reference evidence="2" key="1">
    <citation type="submission" date="2020-07" db="EMBL/GenBank/DDBJ databases">
        <title>Clarias magur genome sequencing, assembly and annotation.</title>
        <authorList>
            <person name="Kushwaha B."/>
            <person name="Kumar R."/>
            <person name="Das P."/>
            <person name="Joshi C.G."/>
            <person name="Kumar D."/>
            <person name="Nagpure N.S."/>
            <person name="Pandey M."/>
            <person name="Agarwal S."/>
            <person name="Srivastava S."/>
            <person name="Singh M."/>
            <person name="Sahoo L."/>
            <person name="Jayasankar P."/>
            <person name="Meher P.K."/>
            <person name="Koringa P.G."/>
            <person name="Iquebal M.A."/>
            <person name="Das S.P."/>
            <person name="Bit A."/>
            <person name="Patnaik S."/>
            <person name="Patel N."/>
            <person name="Shah T.M."/>
            <person name="Hinsu A."/>
            <person name="Jena J.K."/>
        </authorList>
    </citation>
    <scope>NUCLEOTIDE SEQUENCE</scope>
    <source>
        <strain evidence="2">CIFAMagur01</strain>
        <tissue evidence="2">Testis</tissue>
    </source>
</reference>
<feature type="coiled-coil region" evidence="1">
    <location>
        <begin position="9"/>
        <end position="63"/>
    </location>
</feature>
<gene>
    <name evidence="2" type="primary">cep83</name>
    <name evidence="2" type="ORF">DAT39_023589</name>
</gene>
<accession>A0A8J4T9M0</accession>
<sequence length="91" mass="10473">RKTINETKEKKLQDKLHLLEAKIEELEIESSVAKKNPSFAKEHAQLSRHLTELQRKHKEFRQLLLGNHLPSVSLPHSLLTAGPECSFINLQ</sequence>
<protein>
    <submittedName>
        <fullName evidence="2">Centrosomal protein of 83 kDa isoform X1</fullName>
    </submittedName>
</protein>
<evidence type="ECO:0000256" key="1">
    <source>
        <dbReference type="SAM" id="Coils"/>
    </source>
</evidence>
<feature type="non-terminal residue" evidence="2">
    <location>
        <position position="1"/>
    </location>
</feature>
<dbReference type="Proteomes" id="UP000727407">
    <property type="component" value="Unassembled WGS sequence"/>
</dbReference>